<dbReference type="SUPFAM" id="SSF53448">
    <property type="entry name" value="Nucleotide-diphospho-sugar transferases"/>
    <property type="match status" value="1"/>
</dbReference>
<evidence type="ECO:0000256" key="5">
    <source>
        <dbReference type="ARBA" id="ARBA00022842"/>
    </source>
</evidence>
<name>A0A0F9HE39_9ZZZZ</name>
<dbReference type="PANTHER" id="PTHR19136:SF81">
    <property type="entry name" value="MOLYBDENUM COFACTOR GUANYLYLTRANSFERASE"/>
    <property type="match status" value="1"/>
</dbReference>
<sequence>MKYQCSGVILAGGENSRFVGRNKAFVKIKDKRILDRICGVFKELFEEILLVVKDPLPYIQEDIQIAADLFPVRSSLTGIHAGLFYATTPYVFFIACDTPFLKKEMVETILDHIEPGSDVIIPQTDEGLEPLCAVYSKNCLPIAERHLVHNKLKISRVFQRTRVKTIPERVLRLKDPDLISFFNVNTPDDLARAEKLFT</sequence>
<organism evidence="9">
    <name type="scientific">marine sediment metagenome</name>
    <dbReference type="NCBI Taxonomy" id="412755"/>
    <lineage>
        <taxon>unclassified sequences</taxon>
        <taxon>metagenomes</taxon>
        <taxon>ecological metagenomes</taxon>
    </lineage>
</organism>
<evidence type="ECO:0000256" key="1">
    <source>
        <dbReference type="ARBA" id="ARBA00022490"/>
    </source>
</evidence>
<evidence type="ECO:0000256" key="6">
    <source>
        <dbReference type="ARBA" id="ARBA00023134"/>
    </source>
</evidence>
<protein>
    <recommendedName>
        <fullName evidence="8">MobA-like NTP transferase domain-containing protein</fullName>
    </recommendedName>
</protein>
<dbReference type="GO" id="GO:0016779">
    <property type="term" value="F:nucleotidyltransferase activity"/>
    <property type="evidence" value="ECO:0007669"/>
    <property type="project" value="TreeGrafter"/>
</dbReference>
<keyword evidence="7" id="KW-0501">Molybdenum cofactor biosynthesis</keyword>
<dbReference type="PANTHER" id="PTHR19136">
    <property type="entry name" value="MOLYBDENUM COFACTOR GUANYLYLTRANSFERASE"/>
    <property type="match status" value="1"/>
</dbReference>
<dbReference type="InterPro" id="IPR013482">
    <property type="entry name" value="Molybde_CF_guanTrfase"/>
</dbReference>
<dbReference type="Gene3D" id="3.90.550.10">
    <property type="entry name" value="Spore Coat Polysaccharide Biosynthesis Protein SpsA, Chain A"/>
    <property type="match status" value="1"/>
</dbReference>
<keyword evidence="1" id="KW-0963">Cytoplasm</keyword>
<evidence type="ECO:0000313" key="9">
    <source>
        <dbReference type="EMBL" id="KKL79965.1"/>
    </source>
</evidence>
<keyword evidence="6" id="KW-0342">GTP-binding</keyword>
<keyword evidence="5" id="KW-0460">Magnesium</keyword>
<proteinExistence type="inferred from homology"/>
<dbReference type="GO" id="GO:0006777">
    <property type="term" value="P:Mo-molybdopterin cofactor biosynthetic process"/>
    <property type="evidence" value="ECO:0007669"/>
    <property type="project" value="UniProtKB-KW"/>
</dbReference>
<gene>
    <name evidence="9" type="ORF">LCGC14_2009550</name>
</gene>
<evidence type="ECO:0000256" key="2">
    <source>
        <dbReference type="ARBA" id="ARBA00022679"/>
    </source>
</evidence>
<evidence type="ECO:0000256" key="4">
    <source>
        <dbReference type="ARBA" id="ARBA00022741"/>
    </source>
</evidence>
<dbReference type="InterPro" id="IPR025877">
    <property type="entry name" value="MobA-like_NTP_Trfase"/>
</dbReference>
<keyword evidence="2" id="KW-0808">Transferase</keyword>
<feature type="domain" description="MobA-like NTP transferase" evidence="8">
    <location>
        <begin position="7"/>
        <end position="158"/>
    </location>
</feature>
<evidence type="ECO:0000256" key="3">
    <source>
        <dbReference type="ARBA" id="ARBA00022723"/>
    </source>
</evidence>
<dbReference type="GO" id="GO:0005525">
    <property type="term" value="F:GTP binding"/>
    <property type="evidence" value="ECO:0007669"/>
    <property type="project" value="UniProtKB-KW"/>
</dbReference>
<dbReference type="AlphaFoldDB" id="A0A0F9HE39"/>
<evidence type="ECO:0000259" key="8">
    <source>
        <dbReference type="Pfam" id="PF12804"/>
    </source>
</evidence>
<dbReference type="Pfam" id="PF12804">
    <property type="entry name" value="NTP_transf_3"/>
    <property type="match status" value="1"/>
</dbReference>
<dbReference type="GO" id="GO:0046872">
    <property type="term" value="F:metal ion binding"/>
    <property type="evidence" value="ECO:0007669"/>
    <property type="project" value="UniProtKB-KW"/>
</dbReference>
<dbReference type="CDD" id="cd02503">
    <property type="entry name" value="MobA"/>
    <property type="match status" value="1"/>
</dbReference>
<accession>A0A0F9HE39</accession>
<comment type="caution">
    <text evidence="9">The sequence shown here is derived from an EMBL/GenBank/DDBJ whole genome shotgun (WGS) entry which is preliminary data.</text>
</comment>
<evidence type="ECO:0000256" key="7">
    <source>
        <dbReference type="ARBA" id="ARBA00023150"/>
    </source>
</evidence>
<dbReference type="EMBL" id="LAZR01023008">
    <property type="protein sequence ID" value="KKL79965.1"/>
    <property type="molecule type" value="Genomic_DNA"/>
</dbReference>
<reference evidence="9" key="1">
    <citation type="journal article" date="2015" name="Nature">
        <title>Complex archaea that bridge the gap between prokaryotes and eukaryotes.</title>
        <authorList>
            <person name="Spang A."/>
            <person name="Saw J.H."/>
            <person name="Jorgensen S.L."/>
            <person name="Zaremba-Niedzwiedzka K."/>
            <person name="Martijn J."/>
            <person name="Lind A.E."/>
            <person name="van Eijk R."/>
            <person name="Schleper C."/>
            <person name="Guy L."/>
            <person name="Ettema T.J."/>
        </authorList>
    </citation>
    <scope>NUCLEOTIDE SEQUENCE</scope>
</reference>
<keyword evidence="3" id="KW-0479">Metal-binding</keyword>
<dbReference type="InterPro" id="IPR029044">
    <property type="entry name" value="Nucleotide-diphossugar_trans"/>
</dbReference>
<dbReference type="HAMAP" id="MF_00316">
    <property type="entry name" value="MobA"/>
    <property type="match status" value="1"/>
</dbReference>
<keyword evidence="4" id="KW-0547">Nucleotide-binding</keyword>